<protein>
    <submittedName>
        <fullName evidence="1">Glyoxylase-like metal-dependent hydrolase (Beta-lactamase superfamily II)</fullName>
    </submittedName>
</protein>
<comment type="caution">
    <text evidence="1">The sequence shown here is derived from an EMBL/GenBank/DDBJ whole genome shotgun (WGS) entry which is preliminary data.</text>
</comment>
<proteinExistence type="predicted"/>
<dbReference type="Proteomes" id="UP001519295">
    <property type="component" value="Unassembled WGS sequence"/>
</dbReference>
<evidence type="ECO:0000313" key="1">
    <source>
        <dbReference type="EMBL" id="MBP2371067.1"/>
    </source>
</evidence>
<gene>
    <name evidence="1" type="ORF">JOF36_006763</name>
</gene>
<name>A0ABS4W4C0_9PSEU</name>
<dbReference type="InterPro" id="IPR036866">
    <property type="entry name" value="RibonucZ/Hydroxyglut_hydro"/>
</dbReference>
<dbReference type="Gene3D" id="3.60.15.10">
    <property type="entry name" value="Ribonuclease Z/Hydroxyacylglutathione hydrolase-like"/>
    <property type="match status" value="1"/>
</dbReference>
<keyword evidence="2" id="KW-1185">Reference proteome</keyword>
<evidence type="ECO:0000313" key="2">
    <source>
        <dbReference type="Proteomes" id="UP001519295"/>
    </source>
</evidence>
<reference evidence="1 2" key="1">
    <citation type="submission" date="2021-03" db="EMBL/GenBank/DDBJ databases">
        <title>Sequencing the genomes of 1000 actinobacteria strains.</title>
        <authorList>
            <person name="Klenk H.-P."/>
        </authorList>
    </citation>
    <scope>NUCLEOTIDE SEQUENCE [LARGE SCALE GENOMIC DNA]</scope>
    <source>
        <strain evidence="1 2">DSM 45256</strain>
    </source>
</reference>
<dbReference type="RefSeq" id="WP_210036450.1">
    <property type="nucleotide sequence ID" value="NZ_JAGINU010000001.1"/>
</dbReference>
<dbReference type="EMBL" id="JAGINU010000001">
    <property type="protein sequence ID" value="MBP2371067.1"/>
    <property type="molecule type" value="Genomic_DNA"/>
</dbReference>
<accession>A0ABS4W4C0</accession>
<sequence>MLSASDALYRSESYGPPALAAAIVHDTVAWFSSVEKIRSTAEHTGGQVIFGHDPAQLRTLRTGVGNFYT</sequence>
<organism evidence="1 2">
    <name type="scientific">Pseudonocardia parietis</name>
    <dbReference type="NCBI Taxonomy" id="570936"/>
    <lineage>
        <taxon>Bacteria</taxon>
        <taxon>Bacillati</taxon>
        <taxon>Actinomycetota</taxon>
        <taxon>Actinomycetes</taxon>
        <taxon>Pseudonocardiales</taxon>
        <taxon>Pseudonocardiaceae</taxon>
        <taxon>Pseudonocardia</taxon>
    </lineage>
</organism>